<reference evidence="1" key="1">
    <citation type="submission" date="2021-08" db="EMBL/GenBank/DDBJ databases">
        <title>The first chromosome-level gecko genome reveals the dynamic sex chromosomes of Neotropical dwarf geckos (Sphaerodactylidae: Sphaerodactylus).</title>
        <authorList>
            <person name="Pinto B.J."/>
            <person name="Keating S.E."/>
            <person name="Gamble T."/>
        </authorList>
    </citation>
    <scope>NUCLEOTIDE SEQUENCE</scope>
    <source>
        <strain evidence="1">TG3544</strain>
    </source>
</reference>
<gene>
    <name evidence="1" type="ORF">K3G42_010058</name>
</gene>
<dbReference type="EMBL" id="CM037628">
    <property type="protein sequence ID" value="KAH7996686.1"/>
    <property type="molecule type" value="Genomic_DNA"/>
</dbReference>
<keyword evidence="2" id="KW-1185">Reference proteome</keyword>
<proteinExistence type="predicted"/>
<accession>A0ACB8EV65</accession>
<name>A0ACB8EV65_9SAUR</name>
<sequence length="357" mass="41507">MVPSEAYQYKGVVHLLHHFRWTWIGLLAMDDDRGNQFLQTIVPILTENSICSAFTFKLPKATYMEEVVEEMTVKLSERYQYLMDRKTNVLFLYGEPPVVTYLRIIFTKVVFTSLTPLSKVWIISSHWDFESLALQNILDMETLHGTLSFTVHSNQLPGFQEFLQTIRPFWAEGDGFIQIFWEQAFGCSLKHKQEDVEEICTGEEKLESLPGTSFEMHMTGYSYNVYNAVYAAAHALHNINIHGSKHRRLAKVGRLDVQNIQPWQLHHCLKRTLFNNSAGESVRFDKNRELVTVFDLTNWLIFPNGSFARVKVGRLDPFAPSDNQLTLNDDRIVWHRGFKEVRCSDWRLILKVQSLLL</sequence>
<dbReference type="Proteomes" id="UP000827872">
    <property type="component" value="Linkage Group LG15"/>
</dbReference>
<comment type="caution">
    <text evidence="1">The sequence shown here is derived from an EMBL/GenBank/DDBJ whole genome shotgun (WGS) entry which is preliminary data.</text>
</comment>
<evidence type="ECO:0000313" key="1">
    <source>
        <dbReference type="EMBL" id="KAH7996686.1"/>
    </source>
</evidence>
<organism evidence="1 2">
    <name type="scientific">Sphaerodactylus townsendi</name>
    <dbReference type="NCBI Taxonomy" id="933632"/>
    <lineage>
        <taxon>Eukaryota</taxon>
        <taxon>Metazoa</taxon>
        <taxon>Chordata</taxon>
        <taxon>Craniata</taxon>
        <taxon>Vertebrata</taxon>
        <taxon>Euteleostomi</taxon>
        <taxon>Lepidosauria</taxon>
        <taxon>Squamata</taxon>
        <taxon>Bifurcata</taxon>
        <taxon>Gekkota</taxon>
        <taxon>Sphaerodactylidae</taxon>
        <taxon>Sphaerodactylus</taxon>
    </lineage>
</organism>
<protein>
    <submittedName>
        <fullName evidence="1">Uncharacterized protein</fullName>
    </submittedName>
</protein>
<evidence type="ECO:0000313" key="2">
    <source>
        <dbReference type="Proteomes" id="UP000827872"/>
    </source>
</evidence>